<keyword evidence="3" id="KW-1185">Reference proteome</keyword>
<keyword evidence="1" id="KW-1133">Transmembrane helix</keyword>
<proteinExistence type="predicted"/>
<dbReference type="Proteomes" id="UP000683246">
    <property type="component" value="Chromosome"/>
</dbReference>
<reference evidence="2" key="1">
    <citation type="submission" date="2020-07" db="EMBL/GenBank/DDBJ databases">
        <title>Vallitalea pronyensis genome.</title>
        <authorList>
            <person name="Postec A."/>
        </authorList>
    </citation>
    <scope>NUCLEOTIDE SEQUENCE</scope>
    <source>
        <strain evidence="2">FatNI3</strain>
    </source>
</reference>
<dbReference type="EMBL" id="CP058649">
    <property type="protein sequence ID" value="QUI23821.1"/>
    <property type="molecule type" value="Genomic_DNA"/>
</dbReference>
<sequence length="153" mass="17721">MKNFKDFWSNDEGFSYVEVIIICVLIAVILFLTIPSQIKKMNEAKWEIDRNHANIIGNAINNLLITDESFRDYTVERLNLNEDPPSHTMDRTFLSSVKQELKLFHIERIPKVSYKKGTYKYFSVTVTESNVYVYVDSGGDKVLQLYPTDAVTN</sequence>
<organism evidence="2 3">
    <name type="scientific">Vallitalea pronyensis</name>
    <dbReference type="NCBI Taxonomy" id="1348613"/>
    <lineage>
        <taxon>Bacteria</taxon>
        <taxon>Bacillati</taxon>
        <taxon>Bacillota</taxon>
        <taxon>Clostridia</taxon>
        <taxon>Lachnospirales</taxon>
        <taxon>Vallitaleaceae</taxon>
        <taxon>Vallitalea</taxon>
    </lineage>
</organism>
<dbReference type="AlphaFoldDB" id="A0A8J8MLP2"/>
<keyword evidence="1" id="KW-0472">Membrane</keyword>
<evidence type="ECO:0000256" key="1">
    <source>
        <dbReference type="SAM" id="Phobius"/>
    </source>
</evidence>
<name>A0A8J8MLP2_9FIRM</name>
<dbReference type="RefSeq" id="WP_212694508.1">
    <property type="nucleotide sequence ID" value="NZ_CP058649.1"/>
</dbReference>
<accession>A0A8J8MLP2</accession>
<protein>
    <recommendedName>
        <fullName evidence="4">Prepilin-type N-terminal cleavage/methylation domain-containing protein</fullName>
    </recommendedName>
</protein>
<gene>
    <name evidence="2" type="ORF">HZI73_16645</name>
</gene>
<dbReference type="KEGG" id="vpy:HZI73_16645"/>
<feature type="transmembrane region" description="Helical" evidence="1">
    <location>
        <begin position="13"/>
        <end position="34"/>
    </location>
</feature>
<evidence type="ECO:0000313" key="2">
    <source>
        <dbReference type="EMBL" id="QUI23821.1"/>
    </source>
</evidence>
<evidence type="ECO:0000313" key="3">
    <source>
        <dbReference type="Proteomes" id="UP000683246"/>
    </source>
</evidence>
<evidence type="ECO:0008006" key="4">
    <source>
        <dbReference type="Google" id="ProtNLM"/>
    </source>
</evidence>
<keyword evidence="1" id="KW-0812">Transmembrane</keyword>